<protein>
    <submittedName>
        <fullName evidence="1">Uncharacterized protein</fullName>
    </submittedName>
</protein>
<accession>A0ACB8R8X4</accession>
<evidence type="ECO:0000313" key="1">
    <source>
        <dbReference type="EMBL" id="KAI0040357.1"/>
    </source>
</evidence>
<reference evidence="1" key="2">
    <citation type="journal article" date="2022" name="New Phytol.">
        <title>Evolutionary transition to the ectomycorrhizal habit in the genomes of a hyperdiverse lineage of mushroom-forming fungi.</title>
        <authorList>
            <person name="Looney B."/>
            <person name="Miyauchi S."/>
            <person name="Morin E."/>
            <person name="Drula E."/>
            <person name="Courty P.E."/>
            <person name="Kohler A."/>
            <person name="Kuo A."/>
            <person name="LaButti K."/>
            <person name="Pangilinan J."/>
            <person name="Lipzen A."/>
            <person name="Riley R."/>
            <person name="Andreopoulos W."/>
            <person name="He G."/>
            <person name="Johnson J."/>
            <person name="Nolan M."/>
            <person name="Tritt A."/>
            <person name="Barry K.W."/>
            <person name="Grigoriev I.V."/>
            <person name="Nagy L.G."/>
            <person name="Hibbett D."/>
            <person name="Henrissat B."/>
            <person name="Matheny P.B."/>
            <person name="Labbe J."/>
            <person name="Martin F.M."/>
        </authorList>
    </citation>
    <scope>NUCLEOTIDE SEQUENCE</scope>
    <source>
        <strain evidence="1">FP105234-sp</strain>
    </source>
</reference>
<reference evidence="1" key="1">
    <citation type="submission" date="2021-02" db="EMBL/GenBank/DDBJ databases">
        <authorList>
            <consortium name="DOE Joint Genome Institute"/>
            <person name="Ahrendt S."/>
            <person name="Looney B.P."/>
            <person name="Miyauchi S."/>
            <person name="Morin E."/>
            <person name="Drula E."/>
            <person name="Courty P.E."/>
            <person name="Chicoki N."/>
            <person name="Fauchery L."/>
            <person name="Kohler A."/>
            <person name="Kuo A."/>
            <person name="Labutti K."/>
            <person name="Pangilinan J."/>
            <person name="Lipzen A."/>
            <person name="Riley R."/>
            <person name="Andreopoulos W."/>
            <person name="He G."/>
            <person name="Johnson J."/>
            <person name="Barry K.W."/>
            <person name="Grigoriev I.V."/>
            <person name="Nagy L."/>
            <person name="Hibbett D."/>
            <person name="Henrissat B."/>
            <person name="Matheny P.B."/>
            <person name="Labbe J."/>
            <person name="Martin F."/>
        </authorList>
    </citation>
    <scope>NUCLEOTIDE SEQUENCE</scope>
    <source>
        <strain evidence="1">FP105234-sp</strain>
    </source>
</reference>
<dbReference type="EMBL" id="MU276203">
    <property type="protein sequence ID" value="KAI0040357.1"/>
    <property type="molecule type" value="Genomic_DNA"/>
</dbReference>
<comment type="caution">
    <text evidence="1">The sequence shown here is derived from an EMBL/GenBank/DDBJ whole genome shotgun (WGS) entry which is preliminary data.</text>
</comment>
<organism evidence="1 2">
    <name type="scientific">Auriscalpium vulgare</name>
    <dbReference type="NCBI Taxonomy" id="40419"/>
    <lineage>
        <taxon>Eukaryota</taxon>
        <taxon>Fungi</taxon>
        <taxon>Dikarya</taxon>
        <taxon>Basidiomycota</taxon>
        <taxon>Agaricomycotina</taxon>
        <taxon>Agaricomycetes</taxon>
        <taxon>Russulales</taxon>
        <taxon>Auriscalpiaceae</taxon>
        <taxon>Auriscalpium</taxon>
    </lineage>
</organism>
<proteinExistence type="predicted"/>
<dbReference type="Proteomes" id="UP000814033">
    <property type="component" value="Unassembled WGS sequence"/>
</dbReference>
<evidence type="ECO:0000313" key="2">
    <source>
        <dbReference type="Proteomes" id="UP000814033"/>
    </source>
</evidence>
<gene>
    <name evidence="1" type="ORF">FA95DRAFT_886909</name>
</gene>
<sequence>MAESALSMASRSTMSGMSFKTINSVASYKTRINQTITPQGYAFLPGHGTSMDATPAIRSMHQLLSHSRWRAPISYDIRLSPSARSVLDRTSRDSAVPTYTLDQPATEPSITAGSHITLYSDKLPWPVIVVIPGKRLRYSAPITNLDVLYAAYKTLKSRVTQEEWGALGNGSKAQRRIAAAYERRCTVQHGGWENGVLRVDWLGSKTHFSGIKLEVDASKNGVWKMVFTKP</sequence>
<name>A0ACB8R8X4_9AGAM</name>
<keyword evidence="2" id="KW-1185">Reference proteome</keyword>